<name>A0A1Q3ECD8_LENED</name>
<dbReference type="GO" id="GO:0016787">
    <property type="term" value="F:hydrolase activity"/>
    <property type="evidence" value="ECO:0007669"/>
    <property type="project" value="UniProtKB-KW"/>
</dbReference>
<dbReference type="Pfam" id="PF26113">
    <property type="entry name" value="GH16_XgeA"/>
    <property type="match status" value="1"/>
</dbReference>
<dbReference type="Gene3D" id="2.60.120.200">
    <property type="match status" value="1"/>
</dbReference>
<dbReference type="GO" id="GO:0009251">
    <property type="term" value="P:glucan catabolic process"/>
    <property type="evidence" value="ECO:0007669"/>
    <property type="project" value="TreeGrafter"/>
</dbReference>
<dbReference type="AlphaFoldDB" id="A0A1Q3ECD8"/>
<sequence length="354" mass="38338">MRRRERFVQDTRLLSNPLRYGRAQLVSQLLNHIHLVENCAVSRATTQLQALRKKNNLYTLSATYTQSTSYIGNDFISGDFNFFTAADPTAGRVTYVDQATAAAANLTFATDDVFVLRADDTTVLSASDPGRKSVRLESVLTFGSPSAMVLDIAHMPEGCGTWPALWTYGPNWPSVNNQNNNQGTLHTGPSCTMPASRTQTGTVLNDDCAAADDGNDGCGVEFAANTFGPSFNAAGGGWFGMERTSTFISIWFWPRGSTTVPAGVSEGDTEVVTDNWGTPVAYFPNTDCDIASEFEAHNFVINLTFCGDWAGITSVWDLACAASTGVSDCNDYVNANPSAFSNAYFEINSVRIYE</sequence>
<comment type="caution">
    <text evidence="1">The sequence shown here is derived from an EMBL/GenBank/DDBJ whole genome shotgun (WGS) entry which is preliminary data.</text>
</comment>
<gene>
    <name evidence="1" type="ORF">LENED_006657</name>
</gene>
<dbReference type="PANTHER" id="PTHR10963:SF24">
    <property type="entry name" value="GLYCOSIDASE C21B10.07-RELATED"/>
    <property type="match status" value="1"/>
</dbReference>
<reference evidence="1 2" key="2">
    <citation type="submission" date="2017-02" db="EMBL/GenBank/DDBJ databases">
        <title>A genome survey and senescence transcriptome analysis in Lentinula edodes.</title>
        <authorList>
            <person name="Sakamoto Y."/>
            <person name="Nakade K."/>
            <person name="Sato S."/>
            <person name="Yoshida Y."/>
            <person name="Miyazaki K."/>
            <person name="Natsume S."/>
            <person name="Konno N."/>
        </authorList>
    </citation>
    <scope>NUCLEOTIDE SEQUENCE [LARGE SCALE GENOMIC DNA]</scope>
    <source>
        <strain evidence="1 2">NBRC 111202</strain>
    </source>
</reference>
<dbReference type="InterPro" id="IPR013320">
    <property type="entry name" value="ConA-like_dom_sf"/>
</dbReference>
<organism evidence="1 2">
    <name type="scientific">Lentinula edodes</name>
    <name type="common">Shiitake mushroom</name>
    <name type="synonym">Lentinus edodes</name>
    <dbReference type="NCBI Taxonomy" id="5353"/>
    <lineage>
        <taxon>Eukaryota</taxon>
        <taxon>Fungi</taxon>
        <taxon>Dikarya</taxon>
        <taxon>Basidiomycota</taxon>
        <taxon>Agaricomycotina</taxon>
        <taxon>Agaricomycetes</taxon>
        <taxon>Agaricomycetidae</taxon>
        <taxon>Agaricales</taxon>
        <taxon>Marasmiineae</taxon>
        <taxon>Omphalotaceae</taxon>
        <taxon>Lentinula</taxon>
    </lineage>
</organism>
<dbReference type="InterPro" id="IPR050546">
    <property type="entry name" value="Glycosyl_Hydrlase_16"/>
</dbReference>
<dbReference type="EMBL" id="BDGU01000213">
    <property type="protein sequence ID" value="GAW04842.1"/>
    <property type="molecule type" value="Genomic_DNA"/>
</dbReference>
<reference evidence="1 2" key="1">
    <citation type="submission" date="2016-08" db="EMBL/GenBank/DDBJ databases">
        <authorList>
            <consortium name="Lentinula edodes genome sequencing consortium"/>
            <person name="Sakamoto Y."/>
            <person name="Nakade K."/>
            <person name="Sato S."/>
            <person name="Yoshida Y."/>
            <person name="Miyazaki K."/>
            <person name="Natsume S."/>
            <person name="Konno N."/>
        </authorList>
    </citation>
    <scope>NUCLEOTIDE SEQUENCE [LARGE SCALE GENOMIC DNA]</scope>
    <source>
        <strain evidence="1 2">NBRC 111202</strain>
    </source>
</reference>
<protein>
    <submittedName>
        <fullName evidence="1">Glycoside hydrolase family 16 protein</fullName>
    </submittedName>
</protein>
<evidence type="ECO:0000313" key="1">
    <source>
        <dbReference type="EMBL" id="GAW04842.1"/>
    </source>
</evidence>
<evidence type="ECO:0000313" key="2">
    <source>
        <dbReference type="Proteomes" id="UP000188533"/>
    </source>
</evidence>
<proteinExistence type="predicted"/>
<dbReference type="CDD" id="cd02181">
    <property type="entry name" value="GH16_fungal_Lam16A_glucanase"/>
    <property type="match status" value="1"/>
</dbReference>
<dbReference type="SUPFAM" id="SSF49899">
    <property type="entry name" value="Concanavalin A-like lectins/glucanases"/>
    <property type="match status" value="1"/>
</dbReference>
<dbReference type="PANTHER" id="PTHR10963">
    <property type="entry name" value="GLYCOSYL HYDROLASE-RELATED"/>
    <property type="match status" value="1"/>
</dbReference>
<keyword evidence="2" id="KW-1185">Reference proteome</keyword>
<keyword evidence="1" id="KW-0378">Hydrolase</keyword>
<accession>A0A1Q3ECD8</accession>
<dbReference type="Proteomes" id="UP000188533">
    <property type="component" value="Unassembled WGS sequence"/>
</dbReference>
<dbReference type="STRING" id="5353.A0A1Q3ECD8"/>